<feature type="transmembrane region" description="Helical" evidence="5">
    <location>
        <begin position="61"/>
        <end position="80"/>
    </location>
</feature>
<accession>A0A146KI89</accession>
<gene>
    <name evidence="7" type="ORF">TPC1_11417</name>
</gene>
<dbReference type="GO" id="GO:0022857">
    <property type="term" value="F:transmembrane transporter activity"/>
    <property type="evidence" value="ECO:0007669"/>
    <property type="project" value="InterPro"/>
</dbReference>
<protein>
    <submittedName>
        <fullName evidence="7">Sugar transporter (Precursor)</fullName>
    </submittedName>
</protein>
<keyword evidence="4 5" id="KW-0472">Membrane</keyword>
<evidence type="ECO:0000256" key="1">
    <source>
        <dbReference type="ARBA" id="ARBA00004141"/>
    </source>
</evidence>
<sequence length="173" mass="19262">VIIASFLNAIIFGLFMISVHWTFTFSLRVLNGIFTFIAQTIAPAWLDDLAPPGDKSKLNKFYELFIAIGILVTNMLLFIVSDQAQAYRVVMAYGLLVSILCTVFSIIVKEPENLLKSNQTVLISSQRESLVEPENKTNNFSKCRFIAIAVALPISCQICGIAIATQYATRVYE</sequence>
<keyword evidence="7" id="KW-0762">Sugar transport</keyword>
<feature type="transmembrane region" description="Helical" evidence="5">
    <location>
        <begin position="145"/>
        <end position="168"/>
    </location>
</feature>
<dbReference type="InterPro" id="IPR020846">
    <property type="entry name" value="MFS_dom"/>
</dbReference>
<name>A0A146KI89_9EUKA</name>
<dbReference type="InterPro" id="IPR036259">
    <property type="entry name" value="MFS_trans_sf"/>
</dbReference>
<keyword evidence="7" id="KW-0813">Transport</keyword>
<dbReference type="AlphaFoldDB" id="A0A146KI89"/>
<organism evidence="7">
    <name type="scientific">Trepomonas sp. PC1</name>
    <dbReference type="NCBI Taxonomy" id="1076344"/>
    <lineage>
        <taxon>Eukaryota</taxon>
        <taxon>Metamonada</taxon>
        <taxon>Diplomonadida</taxon>
        <taxon>Hexamitidae</taxon>
        <taxon>Hexamitinae</taxon>
        <taxon>Trepomonas</taxon>
    </lineage>
</organism>
<feature type="non-terminal residue" evidence="7">
    <location>
        <position position="173"/>
    </location>
</feature>
<evidence type="ECO:0000256" key="5">
    <source>
        <dbReference type="SAM" id="Phobius"/>
    </source>
</evidence>
<evidence type="ECO:0000313" key="7">
    <source>
        <dbReference type="EMBL" id="JAP95554.1"/>
    </source>
</evidence>
<feature type="transmembrane region" description="Helical" evidence="5">
    <location>
        <begin position="86"/>
        <end position="108"/>
    </location>
</feature>
<feature type="domain" description="Major facilitator superfamily (MFS) profile" evidence="6">
    <location>
        <begin position="1"/>
        <end position="173"/>
    </location>
</feature>
<dbReference type="SUPFAM" id="SSF103473">
    <property type="entry name" value="MFS general substrate transporter"/>
    <property type="match status" value="1"/>
</dbReference>
<reference evidence="7" key="1">
    <citation type="submission" date="2015-07" db="EMBL/GenBank/DDBJ databases">
        <title>Adaptation to a free-living lifestyle via gene acquisitions in the diplomonad Trepomonas sp. PC1.</title>
        <authorList>
            <person name="Xu F."/>
            <person name="Jerlstrom-Hultqvist J."/>
            <person name="Kolisko M."/>
            <person name="Simpson A.G.B."/>
            <person name="Roger A.J."/>
            <person name="Svard S.G."/>
            <person name="Andersson J.O."/>
        </authorList>
    </citation>
    <scope>NUCLEOTIDE SEQUENCE</scope>
    <source>
        <strain evidence="7">PC1</strain>
    </source>
</reference>
<comment type="subcellular location">
    <subcellularLocation>
        <location evidence="1">Membrane</location>
        <topology evidence="1">Multi-pass membrane protein</topology>
    </subcellularLocation>
</comment>
<dbReference type="Pfam" id="PF00083">
    <property type="entry name" value="Sugar_tr"/>
    <property type="match status" value="1"/>
</dbReference>
<dbReference type="EMBL" id="GDID01001052">
    <property type="protein sequence ID" value="JAP95554.1"/>
    <property type="molecule type" value="Transcribed_RNA"/>
</dbReference>
<dbReference type="InterPro" id="IPR005828">
    <property type="entry name" value="MFS_sugar_transport-like"/>
</dbReference>
<evidence type="ECO:0000256" key="3">
    <source>
        <dbReference type="ARBA" id="ARBA00022989"/>
    </source>
</evidence>
<keyword evidence="2 5" id="KW-0812">Transmembrane</keyword>
<evidence type="ECO:0000259" key="6">
    <source>
        <dbReference type="PROSITE" id="PS50850"/>
    </source>
</evidence>
<dbReference type="GO" id="GO:0016020">
    <property type="term" value="C:membrane"/>
    <property type="evidence" value="ECO:0007669"/>
    <property type="project" value="UniProtKB-SubCell"/>
</dbReference>
<proteinExistence type="predicted"/>
<evidence type="ECO:0000256" key="2">
    <source>
        <dbReference type="ARBA" id="ARBA00022692"/>
    </source>
</evidence>
<feature type="transmembrane region" description="Helical" evidence="5">
    <location>
        <begin position="5"/>
        <end position="23"/>
    </location>
</feature>
<feature type="non-terminal residue" evidence="7">
    <location>
        <position position="1"/>
    </location>
</feature>
<dbReference type="Gene3D" id="1.20.1250.20">
    <property type="entry name" value="MFS general substrate transporter like domains"/>
    <property type="match status" value="1"/>
</dbReference>
<keyword evidence="3 5" id="KW-1133">Transmembrane helix</keyword>
<dbReference type="PROSITE" id="PS50850">
    <property type="entry name" value="MFS"/>
    <property type="match status" value="1"/>
</dbReference>
<evidence type="ECO:0000256" key="4">
    <source>
        <dbReference type="ARBA" id="ARBA00023136"/>
    </source>
</evidence>